<dbReference type="EMBL" id="JAWDGP010000724">
    <property type="protein sequence ID" value="KAK3798082.1"/>
    <property type="molecule type" value="Genomic_DNA"/>
</dbReference>
<reference evidence="1" key="1">
    <citation type="journal article" date="2023" name="G3 (Bethesda)">
        <title>A reference genome for the long-term kleptoplast-retaining sea slug Elysia crispata morphotype clarki.</title>
        <authorList>
            <person name="Eastman K.E."/>
            <person name="Pendleton A.L."/>
            <person name="Shaikh M.A."/>
            <person name="Suttiyut T."/>
            <person name="Ogas R."/>
            <person name="Tomko P."/>
            <person name="Gavelis G."/>
            <person name="Widhalm J.R."/>
            <person name="Wisecaver J.H."/>
        </authorList>
    </citation>
    <scope>NUCLEOTIDE SEQUENCE</scope>
    <source>
        <strain evidence="1">ECLA1</strain>
    </source>
</reference>
<name>A0AAE1B1X4_9GAST</name>
<keyword evidence="2" id="KW-1185">Reference proteome</keyword>
<accession>A0AAE1B1X4</accession>
<dbReference type="AlphaFoldDB" id="A0AAE1B1X4"/>
<proteinExistence type="predicted"/>
<organism evidence="1 2">
    <name type="scientific">Elysia crispata</name>
    <name type="common">lettuce slug</name>
    <dbReference type="NCBI Taxonomy" id="231223"/>
    <lineage>
        <taxon>Eukaryota</taxon>
        <taxon>Metazoa</taxon>
        <taxon>Spiralia</taxon>
        <taxon>Lophotrochozoa</taxon>
        <taxon>Mollusca</taxon>
        <taxon>Gastropoda</taxon>
        <taxon>Heterobranchia</taxon>
        <taxon>Euthyneura</taxon>
        <taxon>Panpulmonata</taxon>
        <taxon>Sacoglossa</taxon>
        <taxon>Placobranchoidea</taxon>
        <taxon>Plakobranchidae</taxon>
        <taxon>Elysia</taxon>
    </lineage>
</organism>
<comment type="caution">
    <text evidence="1">The sequence shown here is derived from an EMBL/GenBank/DDBJ whole genome shotgun (WGS) entry which is preliminary data.</text>
</comment>
<evidence type="ECO:0000313" key="1">
    <source>
        <dbReference type="EMBL" id="KAK3798082.1"/>
    </source>
</evidence>
<evidence type="ECO:0000313" key="2">
    <source>
        <dbReference type="Proteomes" id="UP001283361"/>
    </source>
</evidence>
<gene>
    <name evidence="1" type="ORF">RRG08_034638</name>
</gene>
<dbReference type="Proteomes" id="UP001283361">
    <property type="component" value="Unassembled WGS sequence"/>
</dbReference>
<protein>
    <submittedName>
        <fullName evidence="1">Uncharacterized protein</fullName>
    </submittedName>
</protein>
<sequence>MKTKWLALRVAAAQNFVWENNHSAVFVDHPPSIRVHNYFSFDDLKEFISCIEKNPNNFFTSNAKITSNYHALSDSAFIFFPSQRDKS</sequence>